<evidence type="ECO:0000313" key="3">
    <source>
        <dbReference type="Proteomes" id="UP000220158"/>
    </source>
</evidence>
<evidence type="ECO:0000259" key="1">
    <source>
        <dbReference type="Pfam" id="PF01425"/>
    </source>
</evidence>
<keyword evidence="2" id="KW-0808">Transferase</keyword>
<dbReference type="SUPFAM" id="SSF75304">
    <property type="entry name" value="Amidase signature (AS) enzymes"/>
    <property type="match status" value="1"/>
</dbReference>
<dbReference type="InterPro" id="IPR000120">
    <property type="entry name" value="Amidase"/>
</dbReference>
<keyword evidence="3" id="KW-1185">Reference proteome</keyword>
<dbReference type="EC" id="6.3.5.7" evidence="2"/>
<name>A0A1J1H693_PLARL</name>
<feature type="domain" description="Amidase" evidence="1">
    <location>
        <begin position="147"/>
        <end position="526"/>
    </location>
</feature>
<reference evidence="2 3" key="1">
    <citation type="submission" date="2015-04" db="EMBL/GenBank/DDBJ databases">
        <authorList>
            <consortium name="Pathogen Informatics"/>
        </authorList>
    </citation>
    <scope>NUCLEOTIDE SEQUENCE [LARGE SCALE GENOMIC DNA]</scope>
    <source>
        <strain evidence="2 3">SGS1</strain>
    </source>
</reference>
<accession>A0A1J1H693</accession>
<protein>
    <submittedName>
        <fullName evidence="2">Glutamyl-tRNA(Gln) amidotransferase subunit A, putative</fullName>
        <ecNumber evidence="2">6.3.5.7</ecNumber>
    </submittedName>
</protein>
<dbReference type="PANTHER" id="PTHR11895:SF7">
    <property type="entry name" value="GLUTAMYL-TRNA(GLN) AMIDOTRANSFERASE SUBUNIT A, MITOCHONDRIAL"/>
    <property type="match status" value="1"/>
</dbReference>
<dbReference type="OMA" id="EFAMGSC"/>
<dbReference type="InterPro" id="IPR023631">
    <property type="entry name" value="Amidase_dom"/>
</dbReference>
<sequence>MFIFIKIFVIHIFLHSLGIFNYESLCLLRNSEVKKFKNYLDNGKTYLNKYTYSYILHPFSYILSKKFINVKKKKNKIYIVSDNIYNELSDSHIYKIRKEISKGDIKSVFEKHIISKVLFENINKYNSFSYIYTIDEIYEQINKLYIIYEEYKKNIRYKKLPKLFGLPIVVKDNIVTKGISTKAGSKILSNYKPSYDSTVVKKLKKHGAIIIGKTHLDEFAMGSCTKNVKNPFNEKYLSCGGSSGGSASCVGSKIINCSVNTDTGGSIRIPSALCACIGVKPSYGRISRYGIVPYNEETDVVGLIANNLYDCSVLLDVLCGKDKKDLTSLKKKTKFHFLLKKFYSSQKFQSNIPLKNVKFGYLSKDILKSYFVDDIIYKNYENVMKNIEQLGGTLINTNLYKLIDYCYIYYVYSMTIANSNISRINGINYNIHNLNNDPKFIRKLRSNMISENVLSRIIGGSIISSFFQKIDIREIFLSIKEKLILTLNQLFEEVNYILLPSIPKSNNFREDLNDPYLYDIYVKNNIVNENNFVKNRIDKNHINKIDKNNIDISHTKKNNKSKYNKYMKEVFSVISSITGFPSIVIPTGEFTKNFNEPLSFQLLSRNLNEIGLLKMALVYKERMNVNKKIYENLTNSKNK</sequence>
<evidence type="ECO:0000313" key="2">
    <source>
        <dbReference type="EMBL" id="CRG98956.1"/>
    </source>
</evidence>
<proteinExistence type="predicted"/>
<organism evidence="2 3">
    <name type="scientific">Plasmodium relictum</name>
    <dbReference type="NCBI Taxonomy" id="85471"/>
    <lineage>
        <taxon>Eukaryota</taxon>
        <taxon>Sar</taxon>
        <taxon>Alveolata</taxon>
        <taxon>Apicomplexa</taxon>
        <taxon>Aconoidasida</taxon>
        <taxon>Haemosporida</taxon>
        <taxon>Plasmodiidae</taxon>
        <taxon>Plasmodium</taxon>
        <taxon>Plasmodium (Haemamoeba)</taxon>
    </lineage>
</organism>
<keyword evidence="2" id="KW-0436">Ligase</keyword>
<dbReference type="OrthoDB" id="421993at2759"/>
<dbReference type="RefSeq" id="XP_028531965.1">
    <property type="nucleotide sequence ID" value="XM_028675370.1"/>
</dbReference>
<dbReference type="Pfam" id="PF01425">
    <property type="entry name" value="Amidase"/>
    <property type="match status" value="1"/>
</dbReference>
<dbReference type="GeneID" id="39735057"/>
<dbReference type="PANTHER" id="PTHR11895">
    <property type="entry name" value="TRANSAMIDASE"/>
    <property type="match status" value="1"/>
</dbReference>
<dbReference type="AlphaFoldDB" id="A0A1J1H693"/>
<dbReference type="Proteomes" id="UP000220158">
    <property type="component" value="Chromosome 5"/>
</dbReference>
<dbReference type="Gene3D" id="3.90.1300.10">
    <property type="entry name" value="Amidase signature (AS) domain"/>
    <property type="match status" value="1"/>
</dbReference>
<dbReference type="GO" id="GO:0050567">
    <property type="term" value="F:glutaminyl-tRNA synthase (glutamine-hydrolyzing) activity"/>
    <property type="evidence" value="ECO:0007669"/>
    <property type="project" value="UniProtKB-EC"/>
</dbReference>
<gene>
    <name evidence="2" type="ORF">PRELSG_0511400</name>
</gene>
<dbReference type="GO" id="GO:0016740">
    <property type="term" value="F:transferase activity"/>
    <property type="evidence" value="ECO:0007669"/>
    <property type="project" value="UniProtKB-KW"/>
</dbReference>
<dbReference type="InterPro" id="IPR036928">
    <property type="entry name" value="AS_sf"/>
</dbReference>
<dbReference type="KEGG" id="prel:PRELSG_0511400"/>
<dbReference type="EMBL" id="LN835300">
    <property type="protein sequence ID" value="CRG98956.1"/>
    <property type="molecule type" value="Genomic_DNA"/>
</dbReference>
<dbReference type="VEuPathDB" id="PlasmoDB:PRELSG_0511400"/>